<keyword evidence="3" id="KW-0716">Sensory transduction</keyword>
<evidence type="ECO:0000256" key="2">
    <source>
        <dbReference type="ARBA" id="ARBA00022475"/>
    </source>
</evidence>
<keyword evidence="8" id="KW-0675">Receptor</keyword>
<evidence type="ECO:0000256" key="1">
    <source>
        <dbReference type="ARBA" id="ARBA00004651"/>
    </source>
</evidence>
<evidence type="ECO:0000256" key="5">
    <source>
        <dbReference type="ARBA" id="ARBA00022725"/>
    </source>
</evidence>
<dbReference type="GO" id="GO:0007165">
    <property type="term" value="P:signal transduction"/>
    <property type="evidence" value="ECO:0007669"/>
    <property type="project" value="UniProtKB-KW"/>
</dbReference>
<organism evidence="11 12">
    <name type="scientific">Diabrotica balteata</name>
    <name type="common">Banded cucumber beetle</name>
    <dbReference type="NCBI Taxonomy" id="107213"/>
    <lineage>
        <taxon>Eukaryota</taxon>
        <taxon>Metazoa</taxon>
        <taxon>Ecdysozoa</taxon>
        <taxon>Arthropoda</taxon>
        <taxon>Hexapoda</taxon>
        <taxon>Insecta</taxon>
        <taxon>Pterygota</taxon>
        <taxon>Neoptera</taxon>
        <taxon>Endopterygota</taxon>
        <taxon>Coleoptera</taxon>
        <taxon>Polyphaga</taxon>
        <taxon>Cucujiformia</taxon>
        <taxon>Chrysomeloidea</taxon>
        <taxon>Chrysomelidae</taxon>
        <taxon>Galerucinae</taxon>
        <taxon>Diabroticina</taxon>
        <taxon>Diabroticites</taxon>
        <taxon>Diabrotica</taxon>
    </lineage>
</organism>
<dbReference type="Pfam" id="PF02949">
    <property type="entry name" value="7tm_6"/>
    <property type="match status" value="1"/>
</dbReference>
<keyword evidence="4 10" id="KW-0812">Transmembrane</keyword>
<name>A0A9N9XB33_DIABA</name>
<evidence type="ECO:0000313" key="12">
    <source>
        <dbReference type="Proteomes" id="UP001153709"/>
    </source>
</evidence>
<dbReference type="Proteomes" id="UP001153709">
    <property type="component" value="Chromosome 2"/>
</dbReference>
<evidence type="ECO:0000256" key="6">
    <source>
        <dbReference type="ARBA" id="ARBA00022989"/>
    </source>
</evidence>
<gene>
    <name evidence="11" type="ORF">DIABBA_LOCUS2856</name>
</gene>
<accession>A0A9N9XB33</accession>
<keyword evidence="7 10" id="KW-0472">Membrane</keyword>
<evidence type="ECO:0000256" key="9">
    <source>
        <dbReference type="ARBA" id="ARBA00023224"/>
    </source>
</evidence>
<evidence type="ECO:0000256" key="3">
    <source>
        <dbReference type="ARBA" id="ARBA00022606"/>
    </source>
</evidence>
<keyword evidence="5" id="KW-0552">Olfaction</keyword>
<evidence type="ECO:0000256" key="8">
    <source>
        <dbReference type="ARBA" id="ARBA00023170"/>
    </source>
</evidence>
<keyword evidence="12" id="KW-1185">Reference proteome</keyword>
<dbReference type="InterPro" id="IPR004117">
    <property type="entry name" value="7tm6_olfct_rcpt"/>
</dbReference>
<evidence type="ECO:0000313" key="11">
    <source>
        <dbReference type="EMBL" id="CAG9828982.1"/>
    </source>
</evidence>
<dbReference type="GO" id="GO:0005886">
    <property type="term" value="C:plasma membrane"/>
    <property type="evidence" value="ECO:0007669"/>
    <property type="project" value="UniProtKB-SubCell"/>
</dbReference>
<dbReference type="GO" id="GO:0004984">
    <property type="term" value="F:olfactory receptor activity"/>
    <property type="evidence" value="ECO:0007669"/>
    <property type="project" value="InterPro"/>
</dbReference>
<protein>
    <submittedName>
        <fullName evidence="11">Uncharacterized protein</fullName>
    </submittedName>
</protein>
<feature type="transmembrane region" description="Helical" evidence="10">
    <location>
        <begin position="27"/>
        <end position="50"/>
    </location>
</feature>
<dbReference type="AlphaFoldDB" id="A0A9N9XB33"/>
<sequence>MEEKIISSSDPVNKKIFRNDAIYYNKLFNFFVVEYFLMGAQGLILGIYLIPFKQVLMPAFWCPLQTEDNVIFSALLQIFAAVYGAAAYATHDMLFGCIIMYATARTKVFDHHITQFIESARQNVCSPKKELKMLIKEHHDLIDQFLYALLKVSKFCSANKMNIESLFHFSKVFVIIVENWYINYHANELIVTSKKLSSSIFSNGWYDLDESTKKSLMLMMIRSQRPLKIDIGTIYFLGTKLFIKILKGGYTFIVFYNV</sequence>
<dbReference type="GO" id="GO:0005549">
    <property type="term" value="F:odorant binding"/>
    <property type="evidence" value="ECO:0007669"/>
    <property type="project" value="InterPro"/>
</dbReference>
<comment type="subcellular location">
    <subcellularLocation>
        <location evidence="1">Cell membrane</location>
        <topology evidence="1">Multi-pass membrane protein</topology>
    </subcellularLocation>
</comment>
<dbReference type="OrthoDB" id="6717771at2759"/>
<dbReference type="PANTHER" id="PTHR21137">
    <property type="entry name" value="ODORANT RECEPTOR"/>
    <property type="match status" value="1"/>
</dbReference>
<proteinExistence type="predicted"/>
<dbReference type="EMBL" id="OU898277">
    <property type="protein sequence ID" value="CAG9828982.1"/>
    <property type="molecule type" value="Genomic_DNA"/>
</dbReference>
<feature type="transmembrane region" description="Helical" evidence="10">
    <location>
        <begin position="70"/>
        <end position="90"/>
    </location>
</feature>
<dbReference type="PANTHER" id="PTHR21137:SF35">
    <property type="entry name" value="ODORANT RECEPTOR 19A-RELATED"/>
    <property type="match status" value="1"/>
</dbReference>
<keyword evidence="2" id="KW-1003">Cell membrane</keyword>
<evidence type="ECO:0000256" key="10">
    <source>
        <dbReference type="SAM" id="Phobius"/>
    </source>
</evidence>
<evidence type="ECO:0000256" key="7">
    <source>
        <dbReference type="ARBA" id="ARBA00023136"/>
    </source>
</evidence>
<keyword evidence="6 10" id="KW-1133">Transmembrane helix</keyword>
<keyword evidence="9" id="KW-0807">Transducer</keyword>
<reference evidence="11" key="1">
    <citation type="submission" date="2022-01" db="EMBL/GenBank/DDBJ databases">
        <authorList>
            <person name="King R."/>
        </authorList>
    </citation>
    <scope>NUCLEOTIDE SEQUENCE</scope>
</reference>
<evidence type="ECO:0000256" key="4">
    <source>
        <dbReference type="ARBA" id="ARBA00022692"/>
    </source>
</evidence>